<dbReference type="Gene3D" id="3.40.47.10">
    <property type="match status" value="1"/>
</dbReference>
<keyword evidence="1" id="KW-0812">Transmembrane</keyword>
<dbReference type="InterPro" id="IPR055140">
    <property type="entry name" value="Thiolase_C_2"/>
</dbReference>
<keyword evidence="1" id="KW-0472">Membrane</keyword>
<dbReference type="Gene3D" id="3.90.550.10">
    <property type="entry name" value="Spore Coat Polysaccharide Biosynthesis Protein SpsA, Chain A"/>
    <property type="match status" value="1"/>
</dbReference>
<evidence type="ECO:0000256" key="1">
    <source>
        <dbReference type="SAM" id="Phobius"/>
    </source>
</evidence>
<dbReference type="Proteomes" id="UP000039324">
    <property type="component" value="Unassembled WGS sequence"/>
</dbReference>
<dbReference type="PANTHER" id="PTHR42870">
    <property type="entry name" value="ACETYL-COA C-ACETYLTRANSFERASE"/>
    <property type="match status" value="1"/>
</dbReference>
<reference evidence="3 4" key="1">
    <citation type="submission" date="2015-02" db="EMBL/GenBank/DDBJ databases">
        <authorList>
            <person name="Chooi Y.-H."/>
        </authorList>
    </citation>
    <scope>NUCLEOTIDE SEQUENCE [LARGE SCALE GENOMIC DNA]</scope>
    <source>
        <strain evidence="3">E3</strain>
    </source>
</reference>
<dbReference type="SUPFAM" id="SSF53901">
    <property type="entry name" value="Thiolase-like"/>
    <property type="match status" value="2"/>
</dbReference>
<dbReference type="EMBL" id="CDSF01000035">
    <property type="protein sequence ID" value="CEO95769.1"/>
    <property type="molecule type" value="Genomic_DNA"/>
</dbReference>
<proteinExistence type="predicted"/>
<keyword evidence="1" id="KW-1133">Transmembrane helix</keyword>
<protein>
    <recommendedName>
        <fullName evidence="2">Thiolase C-terminal domain-containing protein</fullName>
    </recommendedName>
</protein>
<evidence type="ECO:0000259" key="2">
    <source>
        <dbReference type="Pfam" id="PF22691"/>
    </source>
</evidence>
<sequence>MSSKSPLRAVLRWPRRVLARAALLEAVLASLIVASLILGALHLRRPATGAPAVKFEYSTTETHVRTWTRPDLVPKTPYHEWKSSGVRPLFPRVLVLTPMKDSSKDLQLYFSLFDRISYPKELMSLGILEGDSTDDTYDRILSVLESMSVEGVMRRITLIHKNFKLGNKKLAGAERHGFTVQGRRRAVQAKARNHLMSIALHDEDIVLWLDSDLKQYPSDIVQRMLATGKRVVSADCIQTSGMCYDRNNWRETPKSLVVKQSLPEHVLMFEGYPDIMMTHRESLCDITEGIDENGLVELQGVGGTALMIEADLVREGLIFPTFPFRHAIETEGVAQVANAMNVKVYGMTNLKVTAQSDQSTRFTLKLIERCRTGMTKLNPRPVPLPSQLMQQALRAALIDANMSVSDLDALIAVPSLAEPRFMEAHNLSTQIGLLPRPDVIVRTIDTGGAGPISALLEAKRLIETEGRHAVAVVAGDAVSSLSREEFLKRADQSCQDPNGSLPSPVIPHGYDRIAQWQTRTYGTDRKQYAMCSVIMSMMASRHPVALTRRPHTLDDVLSSPQIAPSTTLLECARRADGAAALIVASSRFMEKGGFPVKRSVEVISGGEASGSLYPPPIDEINENVFSCQQAARIAYAKAHLGVSDIDFFGLYDCFPICLIRAIESVGLAPVGTGGDYVEQAYNEVMSMIANNGLSGARLQEVFPINTHGGLLSFGAPWEAPALYLVIEAIMQLTGQAKSRQIPNAKRALVYGNGGIFSSSAVAILGSGQY</sequence>
<dbReference type="InterPro" id="IPR029044">
    <property type="entry name" value="Nucleotide-diphossugar_trans"/>
</dbReference>
<dbReference type="PANTHER" id="PTHR42870:SF2">
    <property type="entry name" value="LIPID-TRANSFER PROTEIN, PUTATIVE-RELATED"/>
    <property type="match status" value="1"/>
</dbReference>
<accession>A0A0G4IKT1</accession>
<gene>
    <name evidence="3" type="ORF">PBRA_004482</name>
</gene>
<dbReference type="SUPFAM" id="SSF53448">
    <property type="entry name" value="Nucleotide-diphospho-sugar transferases"/>
    <property type="match status" value="1"/>
</dbReference>
<evidence type="ECO:0000313" key="3">
    <source>
        <dbReference type="EMBL" id="CEO95769.1"/>
    </source>
</evidence>
<dbReference type="Pfam" id="PF03452">
    <property type="entry name" value="Anp1"/>
    <property type="match status" value="1"/>
</dbReference>
<feature type="transmembrane region" description="Helical" evidence="1">
    <location>
        <begin position="21"/>
        <end position="43"/>
    </location>
</feature>
<dbReference type="CDD" id="cd00829">
    <property type="entry name" value="SCP-x_thiolase"/>
    <property type="match status" value="1"/>
</dbReference>
<keyword evidence="4" id="KW-1185">Reference proteome</keyword>
<dbReference type="GO" id="GO:0016746">
    <property type="term" value="F:acyltransferase activity"/>
    <property type="evidence" value="ECO:0007669"/>
    <property type="project" value="InterPro"/>
</dbReference>
<evidence type="ECO:0000313" key="4">
    <source>
        <dbReference type="Proteomes" id="UP000039324"/>
    </source>
</evidence>
<name>A0A0G4IKT1_PLABS</name>
<dbReference type="Pfam" id="PF22691">
    <property type="entry name" value="Thiolase_C_1"/>
    <property type="match status" value="1"/>
</dbReference>
<dbReference type="InterPro" id="IPR016039">
    <property type="entry name" value="Thiolase-like"/>
</dbReference>
<dbReference type="OrthoDB" id="542135at2759"/>
<organism evidence="3 4">
    <name type="scientific">Plasmodiophora brassicae</name>
    <name type="common">Clubroot disease agent</name>
    <dbReference type="NCBI Taxonomy" id="37360"/>
    <lineage>
        <taxon>Eukaryota</taxon>
        <taxon>Sar</taxon>
        <taxon>Rhizaria</taxon>
        <taxon>Endomyxa</taxon>
        <taxon>Phytomyxea</taxon>
        <taxon>Plasmodiophorida</taxon>
        <taxon>Plasmodiophoridae</taxon>
        <taxon>Plasmodiophora</taxon>
    </lineage>
</organism>
<dbReference type="AlphaFoldDB" id="A0A0G4IKT1"/>
<feature type="domain" description="Thiolase C-terminal" evidence="2">
    <location>
        <begin position="625"/>
        <end position="765"/>
    </location>
</feature>